<gene>
    <name evidence="2" type="ORF">I350_03204</name>
</gene>
<evidence type="ECO:0000313" key="3">
    <source>
        <dbReference type="Proteomes" id="UP000095149"/>
    </source>
</evidence>
<dbReference type="Proteomes" id="UP000095149">
    <property type="component" value="Unassembled WGS sequence"/>
</dbReference>
<reference evidence="2 3" key="1">
    <citation type="submission" date="2016-06" db="EMBL/GenBank/DDBJ databases">
        <title>Evolution of pathogenesis and genome organization in the Tremellales.</title>
        <authorList>
            <person name="Cuomo C."/>
            <person name="Litvintseva A."/>
            <person name="Heitman J."/>
            <person name="Chen Y."/>
            <person name="Sun S."/>
            <person name="Springer D."/>
            <person name="Dromer F."/>
            <person name="Young S."/>
            <person name="Zeng Q."/>
            <person name="Chapman S."/>
            <person name="Gujja S."/>
            <person name="Saif S."/>
            <person name="Birren B."/>
        </authorList>
    </citation>
    <scope>NUCLEOTIDE SEQUENCE [LARGE SCALE GENOMIC DNA]</scope>
    <source>
        <strain evidence="2 3">CBS 6273</strain>
    </source>
</reference>
<dbReference type="EMBL" id="MEKH01000004">
    <property type="protein sequence ID" value="ODO09596.1"/>
    <property type="molecule type" value="Genomic_DNA"/>
</dbReference>
<feature type="compositionally biased region" description="Basic and acidic residues" evidence="1">
    <location>
        <begin position="20"/>
        <end position="40"/>
    </location>
</feature>
<dbReference type="AlphaFoldDB" id="A0A1E3K9H8"/>
<feature type="region of interest" description="Disordered" evidence="1">
    <location>
        <begin position="299"/>
        <end position="358"/>
    </location>
</feature>
<organism evidence="2 3">
    <name type="scientific">Cryptococcus amylolentus CBS 6273</name>
    <dbReference type="NCBI Taxonomy" id="1296118"/>
    <lineage>
        <taxon>Eukaryota</taxon>
        <taxon>Fungi</taxon>
        <taxon>Dikarya</taxon>
        <taxon>Basidiomycota</taxon>
        <taxon>Agaricomycotina</taxon>
        <taxon>Tremellomycetes</taxon>
        <taxon>Tremellales</taxon>
        <taxon>Cryptococcaceae</taxon>
        <taxon>Cryptococcus</taxon>
    </lineage>
</organism>
<comment type="caution">
    <text evidence="2">The sequence shown here is derived from an EMBL/GenBank/DDBJ whole genome shotgun (WGS) entry which is preliminary data.</text>
</comment>
<protein>
    <submittedName>
        <fullName evidence="2">Uncharacterized protein</fullName>
    </submittedName>
</protein>
<feature type="region of interest" description="Disordered" evidence="1">
    <location>
        <begin position="1"/>
        <end position="41"/>
    </location>
</feature>
<proteinExistence type="predicted"/>
<accession>A0A1E3K9H8</accession>
<name>A0A1E3K9H8_9TREE</name>
<evidence type="ECO:0000256" key="1">
    <source>
        <dbReference type="SAM" id="MobiDB-lite"/>
    </source>
</evidence>
<sequence>MSSFSSFSVGPIGPATSSRGDTRQNRGDYLKQEDRPHYDSEENFTIDLQLSRRSEQTVVIPPTVPPAGTRMPPGYPANVRGDTYCHNQALNPDTGIDPMTPEVDRQTFWNKTSRVTRRPGDAESTVHTMLSEYKDWLNDQSDIARTVFTSRIVEVQDAQQAVDQARTRTQMLDADTHLALSELQELVERGADRAAMRSVLKNLRGVSESFSVAVDRERTASRNLDHLQRAQAITLKSGWRMVKEADDAKTFGPSYDTALESWCKFAITCDCGRNPHDPDCLNENPTYWDKYMMKHSMDDRGQESASYDTRMSAGSSSYGGSQTGGRGTELPTQGRARSSTRRSGLREAQYRDPYHYGI</sequence>
<evidence type="ECO:0000313" key="2">
    <source>
        <dbReference type="EMBL" id="ODO09596.1"/>
    </source>
</evidence>
<feature type="compositionally biased region" description="Basic and acidic residues" evidence="1">
    <location>
        <begin position="344"/>
        <end position="358"/>
    </location>
</feature>